<reference evidence="3" key="1">
    <citation type="journal article" date="2019" name="Int. J. Syst. Evol. Microbiol.">
        <title>The Global Catalogue of Microorganisms (GCM) 10K type strain sequencing project: providing services to taxonomists for standard genome sequencing and annotation.</title>
        <authorList>
            <consortium name="The Broad Institute Genomics Platform"/>
            <consortium name="The Broad Institute Genome Sequencing Center for Infectious Disease"/>
            <person name="Wu L."/>
            <person name="Ma J."/>
        </authorList>
    </citation>
    <scope>NUCLEOTIDE SEQUENCE [LARGE SCALE GENOMIC DNA]</scope>
    <source>
        <strain evidence="3">KCTC 52490</strain>
    </source>
</reference>
<evidence type="ECO:0000313" key="3">
    <source>
        <dbReference type="Proteomes" id="UP001597512"/>
    </source>
</evidence>
<dbReference type="CDD" id="cd17933">
    <property type="entry name" value="DEXSc_RecD-like"/>
    <property type="match status" value="1"/>
</dbReference>
<dbReference type="CDD" id="cd18809">
    <property type="entry name" value="SF1_C_RecD"/>
    <property type="match status" value="1"/>
</dbReference>
<dbReference type="InterPro" id="IPR027785">
    <property type="entry name" value="UvrD-like_helicase_C"/>
</dbReference>
<dbReference type="RefSeq" id="WP_381504721.1">
    <property type="nucleotide sequence ID" value="NZ_JBHUOM010000022.1"/>
</dbReference>
<evidence type="ECO:0000313" key="2">
    <source>
        <dbReference type="EMBL" id="MFD2936162.1"/>
    </source>
</evidence>
<dbReference type="Proteomes" id="UP001597512">
    <property type="component" value="Unassembled WGS sequence"/>
</dbReference>
<feature type="domain" description="UvrD-like helicase C-terminal" evidence="1">
    <location>
        <begin position="403"/>
        <end position="447"/>
    </location>
</feature>
<gene>
    <name evidence="2" type="ORF">ACFS25_20430</name>
</gene>
<dbReference type="PANTHER" id="PTHR47642">
    <property type="entry name" value="ATP-DEPENDENT DNA HELICASE"/>
    <property type="match status" value="1"/>
</dbReference>
<organism evidence="2 3">
    <name type="scientific">Spirosoma flavum</name>
    <dbReference type="NCBI Taxonomy" id="2048557"/>
    <lineage>
        <taxon>Bacteria</taxon>
        <taxon>Pseudomonadati</taxon>
        <taxon>Bacteroidota</taxon>
        <taxon>Cytophagia</taxon>
        <taxon>Cytophagales</taxon>
        <taxon>Cytophagaceae</taxon>
        <taxon>Spirosoma</taxon>
    </lineage>
</organism>
<proteinExistence type="predicted"/>
<dbReference type="Gene3D" id="3.40.50.300">
    <property type="entry name" value="P-loop containing nucleotide triphosphate hydrolases"/>
    <property type="match status" value="2"/>
</dbReference>
<dbReference type="Pfam" id="PF13604">
    <property type="entry name" value="AAA_30"/>
    <property type="match status" value="1"/>
</dbReference>
<sequence>MTTTTATIFDLLPFDPTTEQAQFLFEIEEFMESDEDFFILRGSAGTGKTSIAKAVVDYLTEQQIPCSLSAPTTRAARIIGRKTEREARTLHSRIYLIEPLEDGRVKTYLKMNDDTLPTLYIVDESSMISDRATDEDKFIASHGLLYNFLHYVKNGNKGSKVLLIGDVYQLPPIGYEAGQAPPALSDSYLREEFGLSGRVVELTDVKRQAAGSSILRSATSLRDAMRFGRSWQIESEHFWGLKGAVDGYLRAFNPQRLDSVVYIAPFHKSLTQFNTAVRQRLGRTDTLAVGDVVVFHQNFVGTDYTAFNGDFGTVVELVSGAERFGGLYFQQVMVELTDERGQSQRVAGKVCLEFTQAERPELMREQENTLYSEVMRTDKAFRESKYKQNHLNPYLGAMRLRYGYGITGHKAQGSEFDTVLLNKWTPNGNYNLNFLYTGVTRARNRLICSA</sequence>
<protein>
    <submittedName>
        <fullName evidence="2">ATP-dependent RecD-like DNA helicase</fullName>
    </submittedName>
</protein>
<evidence type="ECO:0000259" key="1">
    <source>
        <dbReference type="Pfam" id="PF13538"/>
    </source>
</evidence>
<comment type="caution">
    <text evidence="2">The sequence shown here is derived from an EMBL/GenBank/DDBJ whole genome shotgun (WGS) entry which is preliminary data.</text>
</comment>
<dbReference type="PANTHER" id="PTHR47642:SF6">
    <property type="entry name" value="ATP-DEPENDENT DNA HELICASE"/>
    <property type="match status" value="1"/>
</dbReference>
<accession>A0ABW6ANQ6</accession>
<dbReference type="EMBL" id="JBHUOM010000022">
    <property type="protein sequence ID" value="MFD2936162.1"/>
    <property type="molecule type" value="Genomic_DNA"/>
</dbReference>
<dbReference type="Pfam" id="PF13538">
    <property type="entry name" value="UvrD_C_2"/>
    <property type="match status" value="1"/>
</dbReference>
<dbReference type="InterPro" id="IPR051055">
    <property type="entry name" value="PIF1_helicase"/>
</dbReference>
<keyword evidence="3" id="KW-1185">Reference proteome</keyword>
<name>A0ABW6ANQ6_9BACT</name>
<dbReference type="SUPFAM" id="SSF52540">
    <property type="entry name" value="P-loop containing nucleoside triphosphate hydrolases"/>
    <property type="match status" value="2"/>
</dbReference>
<dbReference type="InterPro" id="IPR027417">
    <property type="entry name" value="P-loop_NTPase"/>
</dbReference>